<sequence length="273" mass="29620">MEQSGAASPVGRISGTQAIHRAFKVLRCIAGGRREGRSLSAICAQTGLTKSTVHRLIAALINEGLAQQDTQTRRYFLGAECYALGLVASDRYGLHNMVAEPVRRLAAETGDAAFFSIRQGWHALCLMREEGSYPLKSHVLQAGDRHPLGVGGGSQAMLAALDDDEAQACLDQNMDDITRNYPHYSRAIFHDLIRAGREKGYSVNPGMVLKGSWGIGVAARGPDGRVIGAFSVATVESRMSAEREQALFHLLRKETDELEKTLRRGGLPQDFAA</sequence>
<dbReference type="SMART" id="SM00346">
    <property type="entry name" value="HTH_ICLR"/>
    <property type="match status" value="1"/>
</dbReference>
<evidence type="ECO:0000313" key="7">
    <source>
        <dbReference type="Proteomes" id="UP000580517"/>
    </source>
</evidence>
<evidence type="ECO:0000256" key="2">
    <source>
        <dbReference type="ARBA" id="ARBA00023125"/>
    </source>
</evidence>
<reference evidence="6 7" key="1">
    <citation type="submission" date="2020-07" db="EMBL/GenBank/DDBJ databases">
        <title>Taxonomic revisions and descriptions of new bacterial species based on genomic comparisons in the high-G+C-content subgroup of the family Alcaligenaceae.</title>
        <authorList>
            <person name="Szabo A."/>
            <person name="Felfoldi T."/>
        </authorList>
    </citation>
    <scope>NUCLEOTIDE SEQUENCE [LARGE SCALE GENOMIC DNA]</scope>
    <source>
        <strain evidence="6 7">DSM 25264</strain>
    </source>
</reference>
<dbReference type="InterPro" id="IPR050707">
    <property type="entry name" value="HTH_MetabolicPath_Reg"/>
</dbReference>
<dbReference type="OrthoDB" id="9807558at2"/>
<dbReference type="Gene3D" id="1.10.10.10">
    <property type="entry name" value="Winged helix-like DNA-binding domain superfamily/Winged helix DNA-binding domain"/>
    <property type="match status" value="1"/>
</dbReference>
<dbReference type="GO" id="GO:0003700">
    <property type="term" value="F:DNA-binding transcription factor activity"/>
    <property type="evidence" value="ECO:0007669"/>
    <property type="project" value="TreeGrafter"/>
</dbReference>
<dbReference type="PANTHER" id="PTHR30136">
    <property type="entry name" value="HELIX-TURN-HELIX TRANSCRIPTIONAL REGULATOR, ICLR FAMILY"/>
    <property type="match status" value="1"/>
</dbReference>
<dbReference type="InterPro" id="IPR029016">
    <property type="entry name" value="GAF-like_dom_sf"/>
</dbReference>
<protein>
    <submittedName>
        <fullName evidence="6">IclR family transcriptional regulator</fullName>
    </submittedName>
</protein>
<dbReference type="GO" id="GO:0003677">
    <property type="term" value="F:DNA binding"/>
    <property type="evidence" value="ECO:0007669"/>
    <property type="project" value="UniProtKB-KW"/>
</dbReference>
<dbReference type="PROSITE" id="PS51078">
    <property type="entry name" value="ICLR_ED"/>
    <property type="match status" value="1"/>
</dbReference>
<dbReference type="PROSITE" id="PS51077">
    <property type="entry name" value="HTH_ICLR"/>
    <property type="match status" value="1"/>
</dbReference>
<dbReference type="EMBL" id="JACCEW010000004">
    <property type="protein sequence ID" value="NYT37883.1"/>
    <property type="molecule type" value="Genomic_DNA"/>
</dbReference>
<dbReference type="PANTHER" id="PTHR30136:SF39">
    <property type="entry name" value="TRANSCRIPTIONAL REGULATORY PROTEIN"/>
    <property type="match status" value="1"/>
</dbReference>
<accession>A0A853FCS9</accession>
<dbReference type="InterPro" id="IPR036390">
    <property type="entry name" value="WH_DNA-bd_sf"/>
</dbReference>
<evidence type="ECO:0000313" key="6">
    <source>
        <dbReference type="EMBL" id="NYT37883.1"/>
    </source>
</evidence>
<name>A0A853FCS9_9BURK</name>
<evidence type="ECO:0000256" key="1">
    <source>
        <dbReference type="ARBA" id="ARBA00023015"/>
    </source>
</evidence>
<evidence type="ECO:0000259" key="5">
    <source>
        <dbReference type="PROSITE" id="PS51078"/>
    </source>
</evidence>
<comment type="caution">
    <text evidence="6">The sequence shown here is derived from an EMBL/GenBank/DDBJ whole genome shotgun (WGS) entry which is preliminary data.</text>
</comment>
<dbReference type="InterPro" id="IPR036388">
    <property type="entry name" value="WH-like_DNA-bd_sf"/>
</dbReference>
<feature type="domain" description="IclR-ED" evidence="5">
    <location>
        <begin position="80"/>
        <end position="264"/>
    </location>
</feature>
<feature type="domain" description="HTH iclR-type" evidence="4">
    <location>
        <begin position="16"/>
        <end position="79"/>
    </location>
</feature>
<dbReference type="InterPro" id="IPR014757">
    <property type="entry name" value="Tscrpt_reg_IclR_C"/>
</dbReference>
<evidence type="ECO:0000256" key="3">
    <source>
        <dbReference type="ARBA" id="ARBA00023163"/>
    </source>
</evidence>
<dbReference type="InterPro" id="IPR005471">
    <property type="entry name" value="Tscrpt_reg_IclR_N"/>
</dbReference>
<dbReference type="Pfam" id="PF09339">
    <property type="entry name" value="HTH_IclR"/>
    <property type="match status" value="1"/>
</dbReference>
<keyword evidence="2" id="KW-0238">DNA-binding</keyword>
<dbReference type="GO" id="GO:0045892">
    <property type="term" value="P:negative regulation of DNA-templated transcription"/>
    <property type="evidence" value="ECO:0007669"/>
    <property type="project" value="TreeGrafter"/>
</dbReference>
<dbReference type="Gene3D" id="3.30.450.40">
    <property type="match status" value="1"/>
</dbReference>
<keyword evidence="7" id="KW-1185">Reference proteome</keyword>
<keyword evidence="1" id="KW-0805">Transcription regulation</keyword>
<keyword evidence="3" id="KW-0804">Transcription</keyword>
<dbReference type="SUPFAM" id="SSF46785">
    <property type="entry name" value="Winged helix' DNA-binding domain"/>
    <property type="match status" value="1"/>
</dbReference>
<dbReference type="AlphaFoldDB" id="A0A853FCS9"/>
<organism evidence="6 7">
    <name type="scientific">Allopusillimonas soli</name>
    <dbReference type="NCBI Taxonomy" id="659016"/>
    <lineage>
        <taxon>Bacteria</taxon>
        <taxon>Pseudomonadati</taxon>
        <taxon>Pseudomonadota</taxon>
        <taxon>Betaproteobacteria</taxon>
        <taxon>Burkholderiales</taxon>
        <taxon>Alcaligenaceae</taxon>
        <taxon>Allopusillimonas</taxon>
    </lineage>
</organism>
<gene>
    <name evidence="6" type="ORF">H0A68_13435</name>
</gene>
<dbReference type="Proteomes" id="UP000580517">
    <property type="component" value="Unassembled WGS sequence"/>
</dbReference>
<dbReference type="Pfam" id="PF01614">
    <property type="entry name" value="IclR_C"/>
    <property type="match status" value="1"/>
</dbReference>
<proteinExistence type="predicted"/>
<evidence type="ECO:0000259" key="4">
    <source>
        <dbReference type="PROSITE" id="PS51077"/>
    </source>
</evidence>
<dbReference type="SUPFAM" id="SSF55781">
    <property type="entry name" value="GAF domain-like"/>
    <property type="match status" value="1"/>
</dbReference>